<name>F7VJS8_DROME</name>
<sequence>FSISSKMQQSFLVLLLGCVAFANAFGFSLRFLNPSTDPVQPAENPKLCTPMEEAAPSERVHSLISPSEIPSSTPNDPVVVNGRPVVPLPTLAPISTSTTTQLNRGTYEGNVPNLPVDCEPTTLDIGSRLSSQLLRILTVLG</sequence>
<dbReference type="EMBL" id="BT128728">
    <property type="protein sequence ID" value="AEH59631.1"/>
    <property type="molecule type" value="mRNA"/>
</dbReference>
<proteinExistence type="evidence at transcript level"/>
<feature type="non-terminal residue" evidence="1">
    <location>
        <position position="1"/>
    </location>
</feature>
<dbReference type="VEuPathDB" id="VectorBase:FBgn0262537"/>
<reference evidence="1" key="1">
    <citation type="submission" date="2011-06" db="EMBL/GenBank/DDBJ databases">
        <authorList>
            <person name="Carlson J."/>
            <person name="Booth B."/>
            <person name="Frise E."/>
            <person name="Sandler J."/>
            <person name="Wan K."/>
            <person name="Yu C."/>
            <person name="Celniker S."/>
        </authorList>
    </citation>
    <scope>NUCLEOTIDE SEQUENCE</scope>
</reference>
<dbReference type="OrthoDB" id="7866592at2759"/>
<dbReference type="HOGENOM" id="CLU_1887887_0_0_1"/>
<organism evidence="1">
    <name type="scientific">Drosophila melanogaster</name>
    <name type="common">Fruit fly</name>
    <dbReference type="NCBI Taxonomy" id="7227"/>
    <lineage>
        <taxon>Eukaryota</taxon>
        <taxon>Metazoa</taxon>
        <taxon>Ecdysozoa</taxon>
        <taxon>Arthropoda</taxon>
        <taxon>Hexapoda</taxon>
        <taxon>Insecta</taxon>
        <taxon>Pterygota</taxon>
        <taxon>Neoptera</taxon>
        <taxon>Endopterygota</taxon>
        <taxon>Diptera</taxon>
        <taxon>Brachycera</taxon>
        <taxon>Muscomorpha</taxon>
        <taxon>Ephydroidea</taxon>
        <taxon>Drosophilidae</taxon>
        <taxon>Drosophila</taxon>
        <taxon>Sophophora</taxon>
    </lineage>
</organism>
<protein>
    <submittedName>
        <fullName evidence="1">MIP31877p</fullName>
    </submittedName>
</protein>
<evidence type="ECO:0000313" key="1">
    <source>
        <dbReference type="EMBL" id="AEH59631.1"/>
    </source>
</evidence>
<dbReference type="Bgee" id="FBgn0262537">
    <property type="expression patterns" value="Expressed in peripheral glial cell (Drosophila) in imaginal disc-derived wing and 60 other cell types or tissues"/>
</dbReference>
<dbReference type="ExpressionAtlas" id="F7VJS8">
    <property type="expression patterns" value="baseline and differential"/>
</dbReference>
<dbReference type="AlphaFoldDB" id="F7VJS8"/>
<accession>F7VJS8</accession>
<gene>
    <name evidence="1" type="primary">CG43091-RA</name>
</gene>